<evidence type="ECO:0000313" key="2">
    <source>
        <dbReference type="EMBL" id="KAG2292973.1"/>
    </source>
</evidence>
<reference evidence="2 3" key="1">
    <citation type="submission" date="2020-02" db="EMBL/GenBank/DDBJ databases">
        <authorList>
            <person name="Ma Q."/>
            <person name="Huang Y."/>
            <person name="Song X."/>
            <person name="Pei D."/>
        </authorList>
    </citation>
    <scope>NUCLEOTIDE SEQUENCE [LARGE SCALE GENOMIC DNA]</scope>
    <source>
        <strain evidence="2">Sxm20200214</strain>
        <tissue evidence="2">Leaf</tissue>
    </source>
</reference>
<feature type="compositionally biased region" description="Basic and acidic residues" evidence="1">
    <location>
        <begin position="113"/>
        <end position="128"/>
    </location>
</feature>
<dbReference type="EMBL" id="JAAMPC010000009">
    <property type="protein sequence ID" value="KAG2292973.1"/>
    <property type="molecule type" value="Genomic_DNA"/>
</dbReference>
<keyword evidence="3" id="KW-1185">Reference proteome</keyword>
<dbReference type="Proteomes" id="UP000886595">
    <property type="component" value="Unassembled WGS sequence"/>
</dbReference>
<feature type="compositionally biased region" description="Low complexity" evidence="1">
    <location>
        <begin position="241"/>
        <end position="252"/>
    </location>
</feature>
<feature type="compositionally biased region" description="Polar residues" evidence="1">
    <location>
        <begin position="362"/>
        <end position="371"/>
    </location>
</feature>
<feature type="region of interest" description="Disordered" evidence="1">
    <location>
        <begin position="138"/>
        <end position="260"/>
    </location>
</feature>
<comment type="caution">
    <text evidence="2">The sequence shown here is derived from an EMBL/GenBank/DDBJ whole genome shotgun (WGS) entry which is preliminary data.</text>
</comment>
<name>A0A8X7RPF6_BRACI</name>
<gene>
    <name evidence="2" type="ORF">Bca52824_039642</name>
</gene>
<organism evidence="2 3">
    <name type="scientific">Brassica carinata</name>
    <name type="common">Ethiopian mustard</name>
    <name type="synonym">Abyssinian cabbage</name>
    <dbReference type="NCBI Taxonomy" id="52824"/>
    <lineage>
        <taxon>Eukaryota</taxon>
        <taxon>Viridiplantae</taxon>
        <taxon>Streptophyta</taxon>
        <taxon>Embryophyta</taxon>
        <taxon>Tracheophyta</taxon>
        <taxon>Spermatophyta</taxon>
        <taxon>Magnoliopsida</taxon>
        <taxon>eudicotyledons</taxon>
        <taxon>Gunneridae</taxon>
        <taxon>Pentapetalae</taxon>
        <taxon>rosids</taxon>
        <taxon>malvids</taxon>
        <taxon>Brassicales</taxon>
        <taxon>Brassicaceae</taxon>
        <taxon>Brassiceae</taxon>
        <taxon>Brassica</taxon>
    </lineage>
</organism>
<feature type="compositionally biased region" description="Basic and acidic residues" evidence="1">
    <location>
        <begin position="161"/>
        <end position="170"/>
    </location>
</feature>
<feature type="compositionally biased region" description="Polar residues" evidence="1">
    <location>
        <begin position="229"/>
        <end position="240"/>
    </location>
</feature>
<feature type="region of interest" description="Disordered" evidence="1">
    <location>
        <begin position="347"/>
        <end position="382"/>
    </location>
</feature>
<feature type="compositionally biased region" description="Polar residues" evidence="1">
    <location>
        <begin position="189"/>
        <end position="199"/>
    </location>
</feature>
<sequence>MAKRFSAADKGKSIVGNPSVPPRIRIHAPDFDLSELIKENMLTLVGRLTNPKEQKMSSILPYLAKKWNKVLKNIPYQYGRWMLIVQRWEPIISQMVRNIGLELGELENYSQCPERESGSEKPQSEPHRNCPRYLDTLADTRSSSRDPRSHVIPLARPFQQRVDRHGRPFGDRISTAAPRPTKQDRSCSEPRSSITSTPAYSRRRLNHQGEVREDGSSAANHHSPRLQWRANSPTADQEATSQQRQSRSPRPSLGCHLDVTDFPPLPIVPSTKEVMEELRELTLQYMNVEDPTERAARQQRVLQSELDGTVEATAANIIQASTTAALASIGVSSPQVMTSSAQVADSENVVASPVRRRGRPARSSTSQSNIRLNPKTYAGMGSRKRNLTSMNRDARSCIWIHKVLENHQEFE</sequence>
<accession>A0A8X7RPF6</accession>
<feature type="region of interest" description="Disordered" evidence="1">
    <location>
        <begin position="112"/>
        <end position="131"/>
    </location>
</feature>
<proteinExistence type="predicted"/>
<protein>
    <submittedName>
        <fullName evidence="2">Uncharacterized protein</fullName>
    </submittedName>
</protein>
<dbReference type="OrthoDB" id="1059173at2759"/>
<evidence type="ECO:0000256" key="1">
    <source>
        <dbReference type="SAM" id="MobiDB-lite"/>
    </source>
</evidence>
<evidence type="ECO:0000313" key="3">
    <source>
        <dbReference type="Proteomes" id="UP000886595"/>
    </source>
</evidence>
<dbReference type="AlphaFoldDB" id="A0A8X7RPF6"/>